<keyword evidence="6 9" id="KW-0030">Aminoacyl-tRNA synthetase</keyword>
<dbReference type="InterPro" id="IPR002305">
    <property type="entry name" value="aa-tRNA-synth_Ic"/>
</dbReference>
<dbReference type="GO" id="GO:0005524">
    <property type="term" value="F:ATP binding"/>
    <property type="evidence" value="ECO:0007669"/>
    <property type="project" value="UniProtKB-KW"/>
</dbReference>
<dbReference type="PRINTS" id="PR01040">
    <property type="entry name" value="TRNASYNTHTYR"/>
</dbReference>
<evidence type="ECO:0000256" key="4">
    <source>
        <dbReference type="ARBA" id="ARBA00022840"/>
    </source>
</evidence>
<dbReference type="AlphaFoldDB" id="A0A1E5R7J7"/>
<evidence type="ECO:0000313" key="11">
    <source>
        <dbReference type="Proteomes" id="UP000095728"/>
    </source>
</evidence>
<dbReference type="PANTHER" id="PTHR11766:SF0">
    <property type="entry name" value="TYROSINE--TRNA LIGASE, MITOCHONDRIAL"/>
    <property type="match status" value="1"/>
</dbReference>
<dbReference type="Gene3D" id="3.40.50.620">
    <property type="entry name" value="HUPs"/>
    <property type="match status" value="1"/>
</dbReference>
<protein>
    <recommendedName>
        <fullName evidence="1 9">Tyrosine--tRNA ligase</fullName>
        <ecNumber evidence="1 9">6.1.1.1</ecNumber>
    </recommendedName>
    <alternativeName>
        <fullName evidence="7 9">Tyrosyl-tRNA synthetase</fullName>
    </alternativeName>
</protein>
<dbReference type="InterPro" id="IPR014729">
    <property type="entry name" value="Rossmann-like_a/b/a_fold"/>
</dbReference>
<accession>A0A1E5R7J7</accession>
<name>A0A1E5R7J7_9ASCO</name>
<dbReference type="EMBL" id="LPNM01000009">
    <property type="protein sequence ID" value="OEJ82885.1"/>
    <property type="molecule type" value="Genomic_DNA"/>
</dbReference>
<evidence type="ECO:0000256" key="6">
    <source>
        <dbReference type="ARBA" id="ARBA00023146"/>
    </source>
</evidence>
<dbReference type="STRING" id="56408.A0A1E5R7J7"/>
<evidence type="ECO:0000256" key="9">
    <source>
        <dbReference type="RuleBase" id="RU361234"/>
    </source>
</evidence>
<dbReference type="InParanoid" id="A0A1E5R7J7"/>
<keyword evidence="11" id="KW-1185">Reference proteome</keyword>
<dbReference type="FunCoup" id="A0A1E5R7J7">
    <property type="interactions" value="685"/>
</dbReference>
<sequence length="458" mass="51699">MLTTRRATTVFTRHLYSNQGIYHGLRARNLISQVSEPLAPFLHLVEKNPDKIKLYSGADPTASSLHLGNLVPMMVMLHFYLHGHDIVPLIGGATGKVGDPSGRTTERQQMEDQIRRANIANIQKQQVEFFKNGLQYYLSIYKNNSAPVVGKVSPMNNVEWWKDVKLLDFLANYGKHIRVQHMLSRDSVASRLSSKEGLGFNEFTYQILQAYDFLHLNNEHGVTVQIGGNDQWGNITAGIDLIQRCGKMQPRPIGYGITVPLLTTANGEKFGKSSGNAVFIDPTITSPYDMYQYFINVDDRDVERFLLLFTLLPLETISQIVEKHRLKPELRFGQKQLAKNVVDLIHGMRGADCEKISSVLFNNEKLIEMTATDIIKLFESGGKLIKKDKSQTLIEVVSSIENCSRSEVIRKLKQSSIYLGPNKFRPTKDVSDLSPYLIEGRVLILRVGKSKVHVIKVD</sequence>
<gene>
    <name evidence="10" type="ORF">AWRI3579_g3325</name>
</gene>
<dbReference type="InterPro" id="IPR024088">
    <property type="entry name" value="Tyr-tRNA-ligase_bac-type"/>
</dbReference>
<dbReference type="Pfam" id="PF00579">
    <property type="entry name" value="tRNA-synt_1b"/>
    <property type="match status" value="1"/>
</dbReference>
<evidence type="ECO:0000256" key="3">
    <source>
        <dbReference type="ARBA" id="ARBA00022741"/>
    </source>
</evidence>
<dbReference type="GO" id="GO:0005829">
    <property type="term" value="C:cytosol"/>
    <property type="evidence" value="ECO:0007669"/>
    <property type="project" value="TreeGrafter"/>
</dbReference>
<dbReference type="FunFam" id="1.10.240.10:FF:000001">
    <property type="entry name" value="Tyrosine--tRNA ligase"/>
    <property type="match status" value="1"/>
</dbReference>
<dbReference type="NCBIfam" id="TIGR00234">
    <property type="entry name" value="tyrS"/>
    <property type="match status" value="1"/>
</dbReference>
<dbReference type="InterPro" id="IPR002307">
    <property type="entry name" value="Tyr-tRNA-ligase"/>
</dbReference>
<proteinExistence type="inferred from homology"/>
<evidence type="ECO:0000256" key="2">
    <source>
        <dbReference type="ARBA" id="ARBA00022598"/>
    </source>
</evidence>
<comment type="similarity">
    <text evidence="9">Belongs to the class-I aminoacyl-tRNA synthetase family.</text>
</comment>
<evidence type="ECO:0000256" key="8">
    <source>
        <dbReference type="ARBA" id="ARBA00048248"/>
    </source>
</evidence>
<dbReference type="CDD" id="cd00805">
    <property type="entry name" value="TyrRS_core"/>
    <property type="match status" value="1"/>
</dbReference>
<dbReference type="PANTHER" id="PTHR11766">
    <property type="entry name" value="TYROSYL-TRNA SYNTHETASE"/>
    <property type="match status" value="1"/>
</dbReference>
<dbReference type="GO" id="GO:0003723">
    <property type="term" value="F:RNA binding"/>
    <property type="evidence" value="ECO:0007669"/>
    <property type="project" value="InterPro"/>
</dbReference>
<reference evidence="11" key="1">
    <citation type="journal article" date="2016" name="Genome Announc.">
        <title>Genome sequences of three species of Hanseniaspora isolated from spontaneous wine fermentations.</title>
        <authorList>
            <person name="Sternes P.R."/>
            <person name="Lee D."/>
            <person name="Kutyna D.R."/>
            <person name="Borneman A.R."/>
        </authorList>
    </citation>
    <scope>NUCLEOTIDE SEQUENCE [LARGE SCALE GENOMIC DNA]</scope>
    <source>
        <strain evidence="11">AWRI3579</strain>
    </source>
</reference>
<organism evidence="10 11">
    <name type="scientific">Hanseniaspora osmophila</name>
    <dbReference type="NCBI Taxonomy" id="56408"/>
    <lineage>
        <taxon>Eukaryota</taxon>
        <taxon>Fungi</taxon>
        <taxon>Dikarya</taxon>
        <taxon>Ascomycota</taxon>
        <taxon>Saccharomycotina</taxon>
        <taxon>Saccharomycetes</taxon>
        <taxon>Saccharomycodales</taxon>
        <taxon>Saccharomycodaceae</taxon>
        <taxon>Hanseniaspora</taxon>
    </lineage>
</organism>
<dbReference type="InterPro" id="IPR036986">
    <property type="entry name" value="S4_RNA-bd_sf"/>
</dbReference>
<keyword evidence="5 9" id="KW-0648">Protein biosynthesis</keyword>
<keyword evidence="3 9" id="KW-0547">Nucleotide-binding</keyword>
<dbReference type="GO" id="GO:0005739">
    <property type="term" value="C:mitochondrion"/>
    <property type="evidence" value="ECO:0007669"/>
    <property type="project" value="TreeGrafter"/>
</dbReference>
<evidence type="ECO:0000313" key="10">
    <source>
        <dbReference type="EMBL" id="OEJ82885.1"/>
    </source>
</evidence>
<dbReference type="Proteomes" id="UP000095728">
    <property type="component" value="Unassembled WGS sequence"/>
</dbReference>
<keyword evidence="4 9" id="KW-0067">ATP-binding</keyword>
<dbReference type="OrthoDB" id="337870at2759"/>
<dbReference type="SUPFAM" id="SSF52374">
    <property type="entry name" value="Nucleotidylyl transferase"/>
    <property type="match status" value="1"/>
</dbReference>
<dbReference type="GO" id="GO:0006437">
    <property type="term" value="P:tyrosyl-tRNA aminoacylation"/>
    <property type="evidence" value="ECO:0007669"/>
    <property type="project" value="InterPro"/>
</dbReference>
<evidence type="ECO:0000256" key="7">
    <source>
        <dbReference type="ARBA" id="ARBA00033323"/>
    </source>
</evidence>
<dbReference type="Gene3D" id="3.10.290.10">
    <property type="entry name" value="RNA-binding S4 domain"/>
    <property type="match status" value="1"/>
</dbReference>
<dbReference type="Gene3D" id="1.10.240.10">
    <property type="entry name" value="Tyrosyl-Transfer RNA Synthetase"/>
    <property type="match status" value="1"/>
</dbReference>
<keyword evidence="2 9" id="KW-0436">Ligase</keyword>
<dbReference type="GO" id="GO:0004831">
    <property type="term" value="F:tyrosine-tRNA ligase activity"/>
    <property type="evidence" value="ECO:0007669"/>
    <property type="project" value="UniProtKB-EC"/>
</dbReference>
<evidence type="ECO:0000256" key="5">
    <source>
        <dbReference type="ARBA" id="ARBA00022917"/>
    </source>
</evidence>
<comment type="caution">
    <text evidence="10">The sequence shown here is derived from an EMBL/GenBank/DDBJ whole genome shotgun (WGS) entry which is preliminary data.</text>
</comment>
<comment type="catalytic activity">
    <reaction evidence="8 9">
        <text>tRNA(Tyr) + L-tyrosine + ATP = L-tyrosyl-tRNA(Tyr) + AMP + diphosphate + H(+)</text>
        <dbReference type="Rhea" id="RHEA:10220"/>
        <dbReference type="Rhea" id="RHEA-COMP:9706"/>
        <dbReference type="Rhea" id="RHEA-COMP:9707"/>
        <dbReference type="ChEBI" id="CHEBI:15378"/>
        <dbReference type="ChEBI" id="CHEBI:30616"/>
        <dbReference type="ChEBI" id="CHEBI:33019"/>
        <dbReference type="ChEBI" id="CHEBI:58315"/>
        <dbReference type="ChEBI" id="CHEBI:78442"/>
        <dbReference type="ChEBI" id="CHEBI:78536"/>
        <dbReference type="ChEBI" id="CHEBI:456215"/>
        <dbReference type="EC" id="6.1.1.1"/>
    </reaction>
</comment>
<evidence type="ECO:0000256" key="1">
    <source>
        <dbReference type="ARBA" id="ARBA00013160"/>
    </source>
</evidence>
<dbReference type="EC" id="6.1.1.1" evidence="1 9"/>